<dbReference type="InterPro" id="IPR000644">
    <property type="entry name" value="CBS_dom"/>
</dbReference>
<dbReference type="InterPro" id="IPR046342">
    <property type="entry name" value="CBS_dom_sf"/>
</dbReference>
<dbReference type="Gene3D" id="3.10.580.10">
    <property type="entry name" value="CBS-domain"/>
    <property type="match status" value="2"/>
</dbReference>
<evidence type="ECO:0000256" key="1">
    <source>
        <dbReference type="ARBA" id="ARBA00022737"/>
    </source>
</evidence>
<keyword evidence="1" id="KW-0677">Repeat</keyword>
<accession>A0A1M6VEC2</accession>
<dbReference type="SUPFAM" id="SSF54631">
    <property type="entry name" value="CBS-domain pair"/>
    <property type="match status" value="1"/>
</dbReference>
<organism evidence="4 5">
    <name type="scientific">Reichenbachiella agariperforans</name>
    <dbReference type="NCBI Taxonomy" id="156994"/>
    <lineage>
        <taxon>Bacteria</taxon>
        <taxon>Pseudomonadati</taxon>
        <taxon>Bacteroidota</taxon>
        <taxon>Cytophagia</taxon>
        <taxon>Cytophagales</taxon>
        <taxon>Reichenbachiellaceae</taxon>
        <taxon>Reichenbachiella</taxon>
    </lineage>
</organism>
<dbReference type="RefSeq" id="WP_073124797.1">
    <property type="nucleotide sequence ID" value="NZ_FRAA01000009.1"/>
</dbReference>
<keyword evidence="2" id="KW-0129">CBS domain</keyword>
<reference evidence="5" key="1">
    <citation type="submission" date="2016-11" db="EMBL/GenBank/DDBJ databases">
        <authorList>
            <person name="Varghese N."/>
            <person name="Submissions S."/>
        </authorList>
    </citation>
    <scope>NUCLEOTIDE SEQUENCE [LARGE SCALE GENOMIC DNA]</scope>
    <source>
        <strain evidence="5">DSM 26134</strain>
    </source>
</reference>
<keyword evidence="5" id="KW-1185">Reference proteome</keyword>
<proteinExistence type="predicted"/>
<evidence type="ECO:0000313" key="4">
    <source>
        <dbReference type="EMBL" id="SHK79873.1"/>
    </source>
</evidence>
<protein>
    <submittedName>
        <fullName evidence="4">CBS domain-containing protein</fullName>
    </submittedName>
</protein>
<name>A0A1M6VEC2_REIAG</name>
<gene>
    <name evidence="4" type="ORF">SAMN04488028_10918</name>
</gene>
<dbReference type="InterPro" id="IPR051462">
    <property type="entry name" value="CBS_domain-containing"/>
</dbReference>
<dbReference type="Pfam" id="PF00571">
    <property type="entry name" value="CBS"/>
    <property type="match status" value="2"/>
</dbReference>
<feature type="domain" description="CBS" evidence="3">
    <location>
        <begin position="84"/>
        <end position="138"/>
    </location>
</feature>
<evidence type="ECO:0000313" key="5">
    <source>
        <dbReference type="Proteomes" id="UP000184474"/>
    </source>
</evidence>
<dbReference type="AlphaFoldDB" id="A0A1M6VEC2"/>
<dbReference type="PANTHER" id="PTHR48108:SF35">
    <property type="entry name" value="ZINC METALLOPROTEASE MJ0392"/>
    <property type="match status" value="1"/>
</dbReference>
<dbReference type="STRING" id="156994.SAMN04488028_10918"/>
<dbReference type="Proteomes" id="UP000184474">
    <property type="component" value="Unassembled WGS sequence"/>
</dbReference>
<evidence type="ECO:0000256" key="2">
    <source>
        <dbReference type="PROSITE-ProRule" id="PRU00703"/>
    </source>
</evidence>
<dbReference type="PANTHER" id="PTHR48108">
    <property type="entry name" value="CBS DOMAIN-CONTAINING PROTEIN CBSX2, CHLOROPLASTIC"/>
    <property type="match status" value="1"/>
</dbReference>
<dbReference type="EMBL" id="FRAA01000009">
    <property type="protein sequence ID" value="SHK79873.1"/>
    <property type="molecule type" value="Genomic_DNA"/>
</dbReference>
<evidence type="ECO:0000259" key="3">
    <source>
        <dbReference type="PROSITE" id="PS51371"/>
    </source>
</evidence>
<dbReference type="PROSITE" id="PS51371">
    <property type="entry name" value="CBS"/>
    <property type="match status" value="2"/>
</dbReference>
<feature type="domain" description="CBS" evidence="3">
    <location>
        <begin position="11"/>
        <end position="68"/>
    </location>
</feature>
<dbReference type="SMART" id="SM00116">
    <property type="entry name" value="CBS"/>
    <property type="match status" value="2"/>
</dbReference>
<sequence length="138" mass="15139">MSINEPISTIMTRDIITVDVSDTIRDVFNVFEQIKIRHIPVLADSTLVGIISLTDINGVKQCAKFKDSSGSDSLLDVMTVKQLMKANPVTVPVSHTIKQAADIFLQGHFHALPVTDSNELVGIVTTTDLIKYMVKKEG</sequence>